<evidence type="ECO:0000313" key="1">
    <source>
        <dbReference type="EMBL" id="UYP19039.1"/>
    </source>
</evidence>
<name>A0ACD4DGC8_9NOCA</name>
<protein>
    <submittedName>
        <fullName evidence="1">Uncharacterized protein</fullName>
    </submittedName>
</protein>
<dbReference type="EMBL" id="CP107551">
    <property type="protein sequence ID" value="UYP19039.1"/>
    <property type="molecule type" value="Genomic_DNA"/>
</dbReference>
<reference evidence="1" key="1">
    <citation type="submission" date="2022-10" db="EMBL/GenBank/DDBJ databases">
        <title>Rhodococcus ferula Z13 complete genome.</title>
        <authorList>
            <person name="Long X."/>
            <person name="Zang M."/>
        </authorList>
    </citation>
    <scope>NUCLEOTIDE SEQUENCE</scope>
    <source>
        <strain evidence="1">Z13</strain>
    </source>
</reference>
<organism evidence="1 2">
    <name type="scientific">Rhodococcus sacchari</name>
    <dbReference type="NCBI Taxonomy" id="2962047"/>
    <lineage>
        <taxon>Bacteria</taxon>
        <taxon>Bacillati</taxon>
        <taxon>Actinomycetota</taxon>
        <taxon>Actinomycetes</taxon>
        <taxon>Mycobacteriales</taxon>
        <taxon>Nocardiaceae</taxon>
        <taxon>Rhodococcus</taxon>
    </lineage>
</organism>
<dbReference type="Proteomes" id="UP001156484">
    <property type="component" value="Chromosome"/>
</dbReference>
<accession>A0ACD4DGC8</accession>
<keyword evidence="2" id="KW-1185">Reference proteome</keyword>
<sequence>MCGVSAALSIAAHAVAGGAAPDQAALVLLLGVAAVSGVLAADDRVPVPLLLVLGQITGHVVLGLEDGHLYTPGPMMTAAHIAAVAVAAALVQGAEKGCAVALAALHRMRPQLYRPLPVLVAPPTRTLHRPRVGRGVLLVGGTGSRAPPVVLR</sequence>
<evidence type="ECO:0000313" key="2">
    <source>
        <dbReference type="Proteomes" id="UP001156484"/>
    </source>
</evidence>
<gene>
    <name evidence="1" type="ORF">OED52_00095</name>
</gene>
<proteinExistence type="predicted"/>